<proteinExistence type="predicted"/>
<protein>
    <submittedName>
        <fullName evidence="2">Uncharacterized protein</fullName>
    </submittedName>
</protein>
<name>A0A1S9RV69_PENBI</name>
<dbReference type="AlphaFoldDB" id="A0A1S9RV69"/>
<sequence length="672" mass="72562">MKYTIPTLMALSQVTDVVCNWTPNARDCKLLRPGLDLRPTLRENSSNIAAVSSAVAHRAGKDGSSKAKSHCRPITPTHTSLKVSSIPMDAGFSRFLQEHSSPTHQRVTAGGRIVPMFPEQQVPAGGRVVPPVTPPKRPRPAQRPGKTKIPGRVVEVEIIDYSGAHSAHDALADVIAKAPNASEHAPAPAGLLPAFERAPAAALAPAAPSLNPKAPVFVPHGPRIPTTNVARMNSAHIQNGAGNAIRNFKESIGAAAPVPEKWAHIWPPFARSNRKEGELQAFVQVRMHLAAQFTISPVHVYELPPGFILRGNPALSFQPHQPLPLVFHGAWILRPQVIGPLGMYWTFLTEIFRVTNEGHFQAQKDYGTNLGHLIRFVKRPLDQYEAFILIHATEWLKYHCRLFDDLIASVDYRRAPLPGPDPGLTAERVFYVNKRAYATEAIKELEQALAFVHLHMDSPFWRELICLTLNGRVLEDAHHSPTRDGKSDVSSEDDDRHEGAEDVFSGDEEALVYAEHLEFAHPHDSLAPGGGPVGAIGQADESVVGHTESGSLVDIGSSESSLTERQPARGQDEDGLEGGGGGGESSSQSAGVEVGPSKGKQIVNLGHLRELSVGRGAHVALQEPAGSKTISDCLSKSVITQTKTTAAVSRSHAHADKGKLSDVETMLARMRV</sequence>
<accession>A0A1S9RV69</accession>
<evidence type="ECO:0000313" key="3">
    <source>
        <dbReference type="Proteomes" id="UP000190744"/>
    </source>
</evidence>
<dbReference type="Proteomes" id="UP000190744">
    <property type="component" value="Unassembled WGS sequence"/>
</dbReference>
<feature type="compositionally biased region" description="Basic and acidic residues" evidence="1">
    <location>
        <begin position="477"/>
        <end position="500"/>
    </location>
</feature>
<evidence type="ECO:0000313" key="2">
    <source>
        <dbReference type="EMBL" id="OOQ89286.1"/>
    </source>
</evidence>
<evidence type="ECO:0000256" key="1">
    <source>
        <dbReference type="SAM" id="MobiDB-lite"/>
    </source>
</evidence>
<feature type="region of interest" description="Disordered" evidence="1">
    <location>
        <begin position="477"/>
        <end position="501"/>
    </location>
</feature>
<gene>
    <name evidence="2" type="ORF">PEBR_27257</name>
</gene>
<feature type="region of interest" description="Disordered" evidence="1">
    <location>
        <begin position="122"/>
        <end position="147"/>
    </location>
</feature>
<dbReference type="EMBL" id="LJBN01000112">
    <property type="protein sequence ID" value="OOQ89286.1"/>
    <property type="molecule type" value="Genomic_DNA"/>
</dbReference>
<organism evidence="2 3">
    <name type="scientific">Penicillium brasilianum</name>
    <dbReference type="NCBI Taxonomy" id="104259"/>
    <lineage>
        <taxon>Eukaryota</taxon>
        <taxon>Fungi</taxon>
        <taxon>Dikarya</taxon>
        <taxon>Ascomycota</taxon>
        <taxon>Pezizomycotina</taxon>
        <taxon>Eurotiomycetes</taxon>
        <taxon>Eurotiomycetidae</taxon>
        <taxon>Eurotiales</taxon>
        <taxon>Aspergillaceae</taxon>
        <taxon>Penicillium</taxon>
    </lineage>
</organism>
<comment type="caution">
    <text evidence="2">The sequence shown here is derived from an EMBL/GenBank/DDBJ whole genome shotgun (WGS) entry which is preliminary data.</text>
</comment>
<reference evidence="3" key="1">
    <citation type="submission" date="2015-09" db="EMBL/GenBank/DDBJ databases">
        <authorList>
            <person name="Fill T.P."/>
            <person name="Baretta J.F."/>
            <person name="de Almeida L.G."/>
            <person name="Rocha M."/>
            <person name="de Souza D.H."/>
            <person name="Malavazi I."/>
            <person name="Cerdeira L.T."/>
            <person name="Hong H."/>
            <person name="Samborskyy M."/>
            <person name="de Vasconcelos A.T."/>
            <person name="Leadlay P."/>
            <person name="Rodrigues-Filho E."/>
        </authorList>
    </citation>
    <scope>NUCLEOTIDE SEQUENCE [LARGE SCALE GENOMIC DNA]</scope>
    <source>
        <strain evidence="3">LaBioMMi 136</strain>
    </source>
</reference>
<feature type="compositionally biased region" description="Low complexity" evidence="1">
    <location>
        <begin position="585"/>
        <end position="595"/>
    </location>
</feature>
<feature type="region of interest" description="Disordered" evidence="1">
    <location>
        <begin position="545"/>
        <end position="598"/>
    </location>
</feature>